<dbReference type="SMART" id="SM00369">
    <property type="entry name" value="LRR_TYP"/>
    <property type="match status" value="5"/>
</dbReference>
<dbReference type="EMBL" id="NCKU01001167">
    <property type="protein sequence ID" value="RWS12893.1"/>
    <property type="molecule type" value="Genomic_DNA"/>
</dbReference>
<evidence type="ECO:0000313" key="4">
    <source>
        <dbReference type="EMBL" id="RWS12893.1"/>
    </source>
</evidence>
<dbReference type="InterPro" id="IPR032675">
    <property type="entry name" value="LRR_dom_sf"/>
</dbReference>
<dbReference type="InterPro" id="IPR003591">
    <property type="entry name" value="Leu-rich_rpt_typical-subtyp"/>
</dbReference>
<evidence type="ECO:0000313" key="3">
    <source>
        <dbReference type="EMBL" id="RWS12859.1"/>
    </source>
</evidence>
<dbReference type="STRING" id="1965070.A0A3S3Q5N4"/>
<protein>
    <submittedName>
        <fullName evidence="6">Immunoglobulin superfamily containing leucine-rich repeat protein-like protein</fullName>
    </submittedName>
</protein>
<dbReference type="PANTHER" id="PTHR24366">
    <property type="entry name" value="IG(IMMUNOGLOBULIN) AND LRR(LEUCINE RICH REPEAT) DOMAINS"/>
    <property type="match status" value="1"/>
</dbReference>
<evidence type="ECO:0000313" key="5">
    <source>
        <dbReference type="EMBL" id="RWS14403.1"/>
    </source>
</evidence>
<reference evidence="6 7" key="1">
    <citation type="journal article" date="2018" name="Gigascience">
        <title>Genomes of trombidid mites reveal novel predicted allergens and laterally-transferred genes associated with secondary metabolism.</title>
        <authorList>
            <person name="Dong X."/>
            <person name="Chaisiri K."/>
            <person name="Xia D."/>
            <person name="Armstrong S.D."/>
            <person name="Fang Y."/>
            <person name="Donnelly M.J."/>
            <person name="Kadowaki T."/>
            <person name="McGarry J.W."/>
            <person name="Darby A.C."/>
            <person name="Makepeace B.L."/>
        </authorList>
    </citation>
    <scope>NUCLEOTIDE SEQUENCE [LARGE SCALE GENOMIC DNA]</scope>
    <source>
        <strain evidence="6">UoL-WK</strain>
    </source>
</reference>
<gene>
    <name evidence="6" type="ORF">B4U79_17293</name>
    <name evidence="5" type="ORF">B4U79_17294</name>
    <name evidence="4" type="ORF">B4U79_17406</name>
    <name evidence="3" type="ORF">B4U79_17410</name>
</gene>
<dbReference type="Pfam" id="PF13855">
    <property type="entry name" value="LRR_8"/>
    <property type="match status" value="1"/>
</dbReference>
<dbReference type="InterPro" id="IPR001611">
    <property type="entry name" value="Leu-rich_rpt"/>
</dbReference>
<accession>A0A3S3Q5N4</accession>
<evidence type="ECO:0000313" key="7">
    <source>
        <dbReference type="Proteomes" id="UP000285301"/>
    </source>
</evidence>
<keyword evidence="2" id="KW-0677">Repeat</keyword>
<dbReference type="EMBL" id="NCKU01000731">
    <property type="protein sequence ID" value="RWS14408.1"/>
    <property type="molecule type" value="Genomic_DNA"/>
</dbReference>
<name>A0A3S3Q5N4_9ACAR</name>
<evidence type="ECO:0000256" key="2">
    <source>
        <dbReference type="ARBA" id="ARBA00022737"/>
    </source>
</evidence>
<dbReference type="Gene3D" id="3.80.10.10">
    <property type="entry name" value="Ribonuclease Inhibitor"/>
    <property type="match status" value="1"/>
</dbReference>
<dbReference type="EMBL" id="NCKU01000732">
    <property type="protein sequence ID" value="RWS14403.1"/>
    <property type="molecule type" value="Genomic_DNA"/>
</dbReference>
<dbReference type="EMBL" id="NCKU01001181">
    <property type="protein sequence ID" value="RWS12859.1"/>
    <property type="molecule type" value="Genomic_DNA"/>
</dbReference>
<evidence type="ECO:0000313" key="6">
    <source>
        <dbReference type="EMBL" id="RWS14408.1"/>
    </source>
</evidence>
<keyword evidence="1" id="KW-0433">Leucine-rich repeat</keyword>
<dbReference type="SUPFAM" id="SSF52058">
    <property type="entry name" value="L domain-like"/>
    <property type="match status" value="1"/>
</dbReference>
<sequence>MPFELLKSLRSLKQLDLGGNALQVVKEFWFNKPSYNLSLLYLPQNEIEVIEPFAFADLDGLILLDLSENSIARLQRNMFPKKFSSLRFIYLSYNKITALPSNIFTDMPSLRNIYLDFNHIYTLDADAWSPVWAQIKILDLLGNNVTCNCGIYWMTEVNLPPRFYGECHQPHSLRGHPLNDLWPWHISEAPEMANERCSSIVTSRHSLPN</sequence>
<keyword evidence="7" id="KW-1185">Reference proteome</keyword>
<evidence type="ECO:0000256" key="1">
    <source>
        <dbReference type="ARBA" id="ARBA00022614"/>
    </source>
</evidence>
<proteinExistence type="predicted"/>
<dbReference type="Proteomes" id="UP000285301">
    <property type="component" value="Unassembled WGS sequence"/>
</dbReference>
<dbReference type="PANTHER" id="PTHR24366:SF96">
    <property type="entry name" value="LEUCINE RICH REPEAT CONTAINING 53"/>
    <property type="match status" value="1"/>
</dbReference>
<organism evidence="6 7">
    <name type="scientific">Dinothrombium tinctorium</name>
    <dbReference type="NCBI Taxonomy" id="1965070"/>
    <lineage>
        <taxon>Eukaryota</taxon>
        <taxon>Metazoa</taxon>
        <taxon>Ecdysozoa</taxon>
        <taxon>Arthropoda</taxon>
        <taxon>Chelicerata</taxon>
        <taxon>Arachnida</taxon>
        <taxon>Acari</taxon>
        <taxon>Acariformes</taxon>
        <taxon>Trombidiformes</taxon>
        <taxon>Prostigmata</taxon>
        <taxon>Anystina</taxon>
        <taxon>Parasitengona</taxon>
        <taxon>Trombidioidea</taxon>
        <taxon>Trombidiidae</taxon>
        <taxon>Dinothrombium</taxon>
    </lineage>
</organism>
<comment type="caution">
    <text evidence="6">The sequence shown here is derived from an EMBL/GenBank/DDBJ whole genome shotgun (WGS) entry which is preliminary data.</text>
</comment>
<dbReference type="OrthoDB" id="9985976at2759"/>
<dbReference type="AlphaFoldDB" id="A0A3S3Q5N4"/>
<reference evidence="6" key="2">
    <citation type="submission" date="2018-11" db="EMBL/GenBank/DDBJ databases">
        <title>Trombidioid mite genomics.</title>
        <authorList>
            <person name="Dong X."/>
        </authorList>
    </citation>
    <scope>NUCLEOTIDE SEQUENCE</scope>
    <source>
        <strain evidence="6">UoL-WK</strain>
    </source>
</reference>